<dbReference type="Proteomes" id="UP001153678">
    <property type="component" value="Unassembled WGS sequence"/>
</dbReference>
<proteinExistence type="predicted"/>
<evidence type="ECO:0000313" key="2">
    <source>
        <dbReference type="Proteomes" id="UP001153678"/>
    </source>
</evidence>
<feature type="non-terminal residue" evidence="1">
    <location>
        <position position="1"/>
    </location>
</feature>
<dbReference type="Gene3D" id="1.10.260.40">
    <property type="entry name" value="lambda repressor-like DNA-binding domains"/>
    <property type="match status" value="1"/>
</dbReference>
<comment type="caution">
    <text evidence="1">The sequence shown here is derived from an EMBL/GenBank/DDBJ whole genome shotgun (WGS) entry which is preliminary data.</text>
</comment>
<accession>A0A9W4SZ78</accession>
<organism evidence="1 2">
    <name type="scientific">Funneliformis geosporum</name>
    <dbReference type="NCBI Taxonomy" id="1117311"/>
    <lineage>
        <taxon>Eukaryota</taxon>
        <taxon>Fungi</taxon>
        <taxon>Fungi incertae sedis</taxon>
        <taxon>Mucoromycota</taxon>
        <taxon>Glomeromycotina</taxon>
        <taxon>Glomeromycetes</taxon>
        <taxon>Glomerales</taxon>
        <taxon>Glomeraceae</taxon>
        <taxon>Funneliformis</taxon>
    </lineage>
</organism>
<dbReference type="OrthoDB" id="2349460at2759"/>
<dbReference type="EMBL" id="CAMKVN010003938">
    <property type="protein sequence ID" value="CAI2185948.1"/>
    <property type="molecule type" value="Genomic_DNA"/>
</dbReference>
<dbReference type="SUPFAM" id="SSF47413">
    <property type="entry name" value="lambda repressor-like DNA-binding domains"/>
    <property type="match status" value="1"/>
</dbReference>
<protein>
    <submittedName>
        <fullName evidence="1">15959_t:CDS:1</fullName>
    </submittedName>
</protein>
<dbReference type="AlphaFoldDB" id="A0A9W4SZ78"/>
<dbReference type="GO" id="GO:0003677">
    <property type="term" value="F:DNA binding"/>
    <property type="evidence" value="ECO:0007669"/>
    <property type="project" value="InterPro"/>
</dbReference>
<keyword evidence="2" id="KW-1185">Reference proteome</keyword>
<name>A0A9W4SZ78_9GLOM</name>
<dbReference type="InterPro" id="IPR010982">
    <property type="entry name" value="Lambda_DNA-bd_dom_sf"/>
</dbReference>
<evidence type="ECO:0000313" key="1">
    <source>
        <dbReference type="EMBL" id="CAI2185948.1"/>
    </source>
</evidence>
<sequence length="124" mass="14573">KISPVSGKNQKTQFKQYLERIEDPKNNQEVNYDLPENPTPLQVAKFEICQRILAYQQDNNLTDEELADRINLSIPELEEVLFCQIEKFTLDRLMTYANSLFNPSQIKITITQPTIRKRNPLYAR</sequence>
<reference evidence="1" key="1">
    <citation type="submission" date="2022-08" db="EMBL/GenBank/DDBJ databases">
        <authorList>
            <person name="Kallberg Y."/>
            <person name="Tangrot J."/>
            <person name="Rosling A."/>
        </authorList>
    </citation>
    <scope>NUCLEOTIDE SEQUENCE</scope>
    <source>
        <strain evidence="1">Wild A</strain>
    </source>
</reference>
<gene>
    <name evidence="1" type="ORF">FWILDA_LOCUS12332</name>
</gene>